<reference evidence="1 2" key="1">
    <citation type="submission" date="2019-01" db="EMBL/GenBank/DDBJ databases">
        <title>Sequencing of cultivated peanut Arachis hypogaea provides insights into genome evolution and oil improvement.</title>
        <authorList>
            <person name="Chen X."/>
        </authorList>
    </citation>
    <scope>NUCLEOTIDE SEQUENCE [LARGE SCALE GENOMIC DNA]</scope>
    <source>
        <strain evidence="2">cv. Fuhuasheng</strain>
        <tissue evidence="1">Leaves</tissue>
    </source>
</reference>
<accession>A0A445C156</accession>
<comment type="caution">
    <text evidence="1">The sequence shown here is derived from an EMBL/GenBank/DDBJ whole genome shotgun (WGS) entry which is preliminary data.</text>
</comment>
<protein>
    <submittedName>
        <fullName evidence="1">Uncharacterized protein</fullName>
    </submittedName>
</protein>
<dbReference type="EMBL" id="SDMP01000008">
    <property type="protein sequence ID" value="RYR44651.1"/>
    <property type="molecule type" value="Genomic_DNA"/>
</dbReference>
<evidence type="ECO:0000313" key="1">
    <source>
        <dbReference type="EMBL" id="RYR44651.1"/>
    </source>
</evidence>
<keyword evidence="2" id="KW-1185">Reference proteome</keyword>
<dbReference type="AlphaFoldDB" id="A0A445C156"/>
<organism evidence="1 2">
    <name type="scientific">Arachis hypogaea</name>
    <name type="common">Peanut</name>
    <dbReference type="NCBI Taxonomy" id="3818"/>
    <lineage>
        <taxon>Eukaryota</taxon>
        <taxon>Viridiplantae</taxon>
        <taxon>Streptophyta</taxon>
        <taxon>Embryophyta</taxon>
        <taxon>Tracheophyta</taxon>
        <taxon>Spermatophyta</taxon>
        <taxon>Magnoliopsida</taxon>
        <taxon>eudicotyledons</taxon>
        <taxon>Gunneridae</taxon>
        <taxon>Pentapetalae</taxon>
        <taxon>rosids</taxon>
        <taxon>fabids</taxon>
        <taxon>Fabales</taxon>
        <taxon>Fabaceae</taxon>
        <taxon>Papilionoideae</taxon>
        <taxon>50 kb inversion clade</taxon>
        <taxon>dalbergioids sensu lato</taxon>
        <taxon>Dalbergieae</taxon>
        <taxon>Pterocarpus clade</taxon>
        <taxon>Arachis</taxon>
    </lineage>
</organism>
<name>A0A445C156_ARAHY</name>
<evidence type="ECO:0000313" key="2">
    <source>
        <dbReference type="Proteomes" id="UP000289738"/>
    </source>
</evidence>
<proteinExistence type="predicted"/>
<dbReference type="Proteomes" id="UP000289738">
    <property type="component" value="Chromosome A08"/>
</dbReference>
<sequence length="115" mass="12372">MNEPPVEPVVSLSFAVDLNCSGDGEVGIRDIVPTSLQGAVPAGLGNALLDDVDDDDVESDIIVDDICPDYPPWDEYPGRAFVGANLGHFLWNLVGYDNGKVVQMRLVRTPFIAEA</sequence>
<gene>
    <name evidence="1" type="ORF">Ahy_A08g040950</name>
</gene>